<proteinExistence type="predicted"/>
<sequence>MRFVSILASVGFAALPYLTRASPLLETRQEAAPSQFYLQTQVYPGIDDCGTNKDGLYVFSYHTGAGLGIAAAEADQLSSWFYLNDTNLLFTYEDNEIGPWPTEILYGPYQAFNQISISIADGPATPGFFVNGTGLQQNTTAAWLACDWWFTDPQIFAYNGYYSTPLPSSCSFVNLIPRAVA</sequence>
<comment type="caution">
    <text evidence="1">The sequence shown here is derived from an EMBL/GenBank/DDBJ whole genome shotgun (WGS) entry which is preliminary data.</text>
</comment>
<gene>
    <name evidence="1" type="ORF">H2198_001794</name>
</gene>
<accession>A0ACC3AFU3</accession>
<name>A0ACC3AFU3_9EURO</name>
<reference evidence="1" key="1">
    <citation type="submission" date="2022-10" db="EMBL/GenBank/DDBJ databases">
        <title>Culturing micro-colonial fungi from biological soil crusts in the Mojave desert and describing Neophaeococcomyces mojavensis, and introducing the new genera and species Taxawa tesnikishii.</title>
        <authorList>
            <person name="Kurbessoian T."/>
            <person name="Stajich J.E."/>
        </authorList>
    </citation>
    <scope>NUCLEOTIDE SEQUENCE</scope>
    <source>
        <strain evidence="1">JES_112</strain>
    </source>
</reference>
<dbReference type="EMBL" id="JAPDRQ010000021">
    <property type="protein sequence ID" value="KAJ9661618.1"/>
    <property type="molecule type" value="Genomic_DNA"/>
</dbReference>
<protein>
    <submittedName>
        <fullName evidence="1">Uncharacterized protein</fullName>
    </submittedName>
</protein>
<organism evidence="1 2">
    <name type="scientific">Neophaeococcomyces mojaviensis</name>
    <dbReference type="NCBI Taxonomy" id="3383035"/>
    <lineage>
        <taxon>Eukaryota</taxon>
        <taxon>Fungi</taxon>
        <taxon>Dikarya</taxon>
        <taxon>Ascomycota</taxon>
        <taxon>Pezizomycotina</taxon>
        <taxon>Eurotiomycetes</taxon>
        <taxon>Chaetothyriomycetidae</taxon>
        <taxon>Chaetothyriales</taxon>
        <taxon>Chaetothyriales incertae sedis</taxon>
        <taxon>Neophaeococcomyces</taxon>
    </lineage>
</organism>
<dbReference type="Proteomes" id="UP001172386">
    <property type="component" value="Unassembled WGS sequence"/>
</dbReference>
<evidence type="ECO:0000313" key="2">
    <source>
        <dbReference type="Proteomes" id="UP001172386"/>
    </source>
</evidence>
<evidence type="ECO:0000313" key="1">
    <source>
        <dbReference type="EMBL" id="KAJ9661618.1"/>
    </source>
</evidence>
<keyword evidence="2" id="KW-1185">Reference proteome</keyword>